<dbReference type="Pfam" id="PF00069">
    <property type="entry name" value="Pkinase"/>
    <property type="match status" value="1"/>
</dbReference>
<keyword evidence="8 14" id="KW-0418">Kinase</keyword>
<keyword evidence="15" id="KW-1185">Reference proteome</keyword>
<evidence type="ECO:0000256" key="1">
    <source>
        <dbReference type="ARBA" id="ARBA00004496"/>
    </source>
</evidence>
<evidence type="ECO:0000256" key="12">
    <source>
        <dbReference type="PROSITE-ProRule" id="PRU10141"/>
    </source>
</evidence>
<dbReference type="PROSITE" id="PS50011">
    <property type="entry name" value="PROTEIN_KINASE_DOM"/>
    <property type="match status" value="1"/>
</dbReference>
<dbReference type="PANTHER" id="PTHR24346:SF82">
    <property type="entry name" value="KP78A-RELATED"/>
    <property type="match status" value="1"/>
</dbReference>
<dbReference type="GO" id="GO:0000226">
    <property type="term" value="P:microtubule cytoskeleton organization"/>
    <property type="evidence" value="ECO:0007669"/>
    <property type="project" value="TreeGrafter"/>
</dbReference>
<dbReference type="InterPro" id="IPR000719">
    <property type="entry name" value="Prot_kinase_dom"/>
</dbReference>
<dbReference type="Proteomes" id="UP001334084">
    <property type="component" value="Chromosome 10"/>
</dbReference>
<dbReference type="EMBL" id="CP142735">
    <property type="protein sequence ID" value="WUR04795.1"/>
    <property type="molecule type" value="Genomic_DNA"/>
</dbReference>
<dbReference type="InterPro" id="IPR008271">
    <property type="entry name" value="Ser/Thr_kinase_AS"/>
</dbReference>
<evidence type="ECO:0000256" key="6">
    <source>
        <dbReference type="ARBA" id="ARBA00022679"/>
    </source>
</evidence>
<feature type="domain" description="Protein kinase" evidence="13">
    <location>
        <begin position="38"/>
        <end position="291"/>
    </location>
</feature>
<dbReference type="SUPFAM" id="SSF56112">
    <property type="entry name" value="Protein kinase-like (PK-like)"/>
    <property type="match status" value="1"/>
</dbReference>
<evidence type="ECO:0000313" key="14">
    <source>
        <dbReference type="EMBL" id="WUR04795.1"/>
    </source>
</evidence>
<dbReference type="EC" id="2.7.11.1" evidence="3"/>
<dbReference type="PROSITE" id="PS00107">
    <property type="entry name" value="PROTEIN_KINASE_ATP"/>
    <property type="match status" value="1"/>
</dbReference>
<dbReference type="InterPro" id="IPR017441">
    <property type="entry name" value="Protein_kinase_ATP_BS"/>
</dbReference>
<keyword evidence="9 12" id="KW-0067">ATP-binding</keyword>
<reference evidence="14" key="1">
    <citation type="journal article" date="2024" name="BMC Genomics">
        <title>Functional annotation of a divergent genome using sequence and structure-based similarity.</title>
        <authorList>
            <person name="Svedberg D."/>
            <person name="Winiger R.R."/>
            <person name="Berg A."/>
            <person name="Sharma H."/>
            <person name="Tellgren-Roth C."/>
            <person name="Debrunner-Vossbrinck B.A."/>
            <person name="Vossbrinck C.R."/>
            <person name="Barandun J."/>
        </authorList>
    </citation>
    <scope>NUCLEOTIDE SEQUENCE</scope>
    <source>
        <strain evidence="14">Illinois isolate</strain>
    </source>
</reference>
<dbReference type="GeneID" id="90542627"/>
<dbReference type="RefSeq" id="XP_065330940.1">
    <property type="nucleotide sequence ID" value="XM_065474868.1"/>
</dbReference>
<evidence type="ECO:0000256" key="2">
    <source>
        <dbReference type="ARBA" id="ARBA00010791"/>
    </source>
</evidence>
<dbReference type="FunFam" id="1.10.510.10:FF:001222">
    <property type="entry name" value="Serine/threonine-protein kinase ppk25"/>
    <property type="match status" value="1"/>
</dbReference>
<evidence type="ECO:0000259" key="13">
    <source>
        <dbReference type="PROSITE" id="PS50011"/>
    </source>
</evidence>
<protein>
    <recommendedName>
        <fullName evidence="3">non-specific serine/threonine protein kinase</fullName>
        <ecNumber evidence="3">2.7.11.1</ecNumber>
    </recommendedName>
</protein>
<dbReference type="PANTHER" id="PTHR24346">
    <property type="entry name" value="MAP/MICROTUBULE AFFINITY-REGULATING KINASE"/>
    <property type="match status" value="1"/>
</dbReference>
<evidence type="ECO:0000256" key="5">
    <source>
        <dbReference type="ARBA" id="ARBA00022527"/>
    </source>
</evidence>
<feature type="binding site" evidence="12">
    <location>
        <position position="67"/>
    </location>
    <ligand>
        <name>ATP</name>
        <dbReference type="ChEBI" id="CHEBI:30616"/>
    </ligand>
</feature>
<comment type="catalytic activity">
    <reaction evidence="10">
        <text>L-threonyl-[protein] + ATP = O-phospho-L-threonyl-[protein] + ADP + H(+)</text>
        <dbReference type="Rhea" id="RHEA:46608"/>
        <dbReference type="Rhea" id="RHEA-COMP:11060"/>
        <dbReference type="Rhea" id="RHEA-COMP:11605"/>
        <dbReference type="ChEBI" id="CHEBI:15378"/>
        <dbReference type="ChEBI" id="CHEBI:30013"/>
        <dbReference type="ChEBI" id="CHEBI:30616"/>
        <dbReference type="ChEBI" id="CHEBI:61977"/>
        <dbReference type="ChEBI" id="CHEBI:456216"/>
        <dbReference type="EC" id="2.7.11.1"/>
    </reaction>
</comment>
<dbReference type="GO" id="GO:0004674">
    <property type="term" value="F:protein serine/threonine kinase activity"/>
    <property type="evidence" value="ECO:0007669"/>
    <property type="project" value="UniProtKB-KW"/>
</dbReference>
<comment type="similarity">
    <text evidence="2">Belongs to the protein kinase superfamily. CAMK Ser/Thr protein kinase family. NIM1 subfamily.</text>
</comment>
<evidence type="ECO:0000256" key="11">
    <source>
        <dbReference type="ARBA" id="ARBA00048679"/>
    </source>
</evidence>
<evidence type="ECO:0000256" key="3">
    <source>
        <dbReference type="ARBA" id="ARBA00012513"/>
    </source>
</evidence>
<keyword evidence="7 12" id="KW-0547">Nucleotide-binding</keyword>
<accession>A0AAX4JFK1</accession>
<evidence type="ECO:0000256" key="10">
    <source>
        <dbReference type="ARBA" id="ARBA00047899"/>
    </source>
</evidence>
<dbReference type="GO" id="GO:0005524">
    <property type="term" value="F:ATP binding"/>
    <property type="evidence" value="ECO:0007669"/>
    <property type="project" value="UniProtKB-UniRule"/>
</dbReference>
<gene>
    <name evidence="14" type="ORF">VNE69_10145</name>
</gene>
<evidence type="ECO:0000256" key="9">
    <source>
        <dbReference type="ARBA" id="ARBA00022840"/>
    </source>
</evidence>
<keyword evidence="6" id="KW-0808">Transferase</keyword>
<organism evidence="14 15">
    <name type="scientific">Vairimorpha necatrix</name>
    <dbReference type="NCBI Taxonomy" id="6039"/>
    <lineage>
        <taxon>Eukaryota</taxon>
        <taxon>Fungi</taxon>
        <taxon>Fungi incertae sedis</taxon>
        <taxon>Microsporidia</taxon>
        <taxon>Nosematidae</taxon>
        <taxon>Vairimorpha</taxon>
    </lineage>
</organism>
<evidence type="ECO:0000256" key="4">
    <source>
        <dbReference type="ARBA" id="ARBA00022490"/>
    </source>
</evidence>
<dbReference type="GO" id="GO:0005737">
    <property type="term" value="C:cytoplasm"/>
    <property type="evidence" value="ECO:0007669"/>
    <property type="project" value="UniProtKB-SubCell"/>
</dbReference>
<dbReference type="Gene3D" id="1.10.510.10">
    <property type="entry name" value="Transferase(Phosphotransferase) domain 1"/>
    <property type="match status" value="1"/>
</dbReference>
<keyword evidence="5" id="KW-0723">Serine/threonine-protein kinase</keyword>
<dbReference type="GO" id="GO:0035556">
    <property type="term" value="P:intracellular signal transduction"/>
    <property type="evidence" value="ECO:0007669"/>
    <property type="project" value="TreeGrafter"/>
</dbReference>
<dbReference type="KEGG" id="vnx:VNE69_10145"/>
<comment type="subcellular location">
    <subcellularLocation>
        <location evidence="1">Cytoplasm</location>
    </subcellularLocation>
</comment>
<dbReference type="PROSITE" id="PS00108">
    <property type="entry name" value="PROTEIN_KINASE_ST"/>
    <property type="match status" value="1"/>
</dbReference>
<evidence type="ECO:0000256" key="7">
    <source>
        <dbReference type="ARBA" id="ARBA00022741"/>
    </source>
</evidence>
<evidence type="ECO:0000256" key="8">
    <source>
        <dbReference type="ARBA" id="ARBA00022777"/>
    </source>
</evidence>
<dbReference type="SMART" id="SM00220">
    <property type="entry name" value="S_TKc"/>
    <property type="match status" value="1"/>
</dbReference>
<dbReference type="AlphaFoldDB" id="A0AAX4JFK1"/>
<keyword evidence="4" id="KW-0963">Cytoplasm</keyword>
<comment type="catalytic activity">
    <reaction evidence="11">
        <text>L-seryl-[protein] + ATP = O-phospho-L-seryl-[protein] + ADP + H(+)</text>
        <dbReference type="Rhea" id="RHEA:17989"/>
        <dbReference type="Rhea" id="RHEA-COMP:9863"/>
        <dbReference type="Rhea" id="RHEA-COMP:11604"/>
        <dbReference type="ChEBI" id="CHEBI:15378"/>
        <dbReference type="ChEBI" id="CHEBI:29999"/>
        <dbReference type="ChEBI" id="CHEBI:30616"/>
        <dbReference type="ChEBI" id="CHEBI:83421"/>
        <dbReference type="ChEBI" id="CHEBI:456216"/>
        <dbReference type="EC" id="2.7.11.1"/>
    </reaction>
</comment>
<sequence length="552" mass="65009">MNNENSSLSFEDSLYDEILSNGEIDDNEYVENEHLAYYKILKLLGTGSSSKVVLTVNTINNEQVAIKIIKRKSSHEFKKSDSRIFREIVMSTLINHPYIVRLKDFLFSKSYYFLIFEYVNGKQLYDLIVDEGFLQEKVARRYFRQIVSAISYIHNNSIVHRDLKIENILLDENDNIKIIDFGLSNFYDNKMLLNTFCGSLYFAAPELLKGNRYCGPEIDIWSLGVILFVLLNGSVPFDDKEVTQLQDKIKAGNFQFTNGISEDSKDLVIKMLQPNPLSRIHLPQVLEHRWINIGYDIPINNYLLKRYPLKDISRGHIEALSSVMNFQFRNLKREILKYYNICVNEEDSLKHDYWIKRPVICMYYMMLEIFEDDRRDESISDFLLEIEEENLTNNISFSDDTKIFLYKLNRFVSYVISKEKLSPCSKFYKKTVFDNFDLIDQNSGSFPIIKNTYIRGFFRGIRIKNIGTKNALKKILIDLFNSNNFKYKIDKKYFICDIEYSSKSCVSFKISMYYNCIVGEYYINISHINGEKSEFDNIYNTVYKSLKEQRVL</sequence>
<evidence type="ECO:0000313" key="15">
    <source>
        <dbReference type="Proteomes" id="UP001334084"/>
    </source>
</evidence>
<name>A0AAX4JFK1_9MICR</name>
<proteinExistence type="inferred from homology"/>
<dbReference type="InterPro" id="IPR011009">
    <property type="entry name" value="Kinase-like_dom_sf"/>
</dbReference>